<dbReference type="InterPro" id="IPR000683">
    <property type="entry name" value="Gfo/Idh/MocA-like_OxRdtase_N"/>
</dbReference>
<protein>
    <recommendedName>
        <fullName evidence="1">Gfo/Idh/MocA-like oxidoreductase N-terminal domain-containing protein</fullName>
    </recommendedName>
</protein>
<sequence length="396" mass="43776">MSTIEHESVQVADIHEVDNFTASSRLLPAELCPISDVTVPAQGLGAVIVGLGRAGLGLHVPCLEKIGREGGGVSPYGAVVGLVDSVEAGTRRALHRLEYDYGYDPARVSRATCLADLKVDRDHTVVHICTPADDHAATLREATDAGFRRIIVEKPCAANAAEVDEMQRIADRTGASIGVINPYLYSRSIASCKDKIQQVGRQPHYLEFEMSKPRTSPTLAGRSRPESVIDVELPHQIATALYLTDSPRYRVLRAEVRHMHYREVDTDPCQVVRNMGVGVIVLELDECVAVLVSYLDALTRTRQLKLRFPNTEHIEAFLPVSGEDHTSVVVEYSGRNTDGSTEQRRVAKLPDDMLTRCLFDMYSRFVTGSPQVSDLAFNRKVVDVMDKAKTLAWIRR</sequence>
<gene>
    <name evidence="2" type="ORF">AVDCRST_MAG68-133</name>
</gene>
<organism evidence="2">
    <name type="scientific">uncultured Gemmatimonadota bacterium</name>
    <dbReference type="NCBI Taxonomy" id="203437"/>
    <lineage>
        <taxon>Bacteria</taxon>
        <taxon>Pseudomonadati</taxon>
        <taxon>Gemmatimonadota</taxon>
        <taxon>environmental samples</taxon>
    </lineage>
</organism>
<dbReference type="SUPFAM" id="SSF51735">
    <property type="entry name" value="NAD(P)-binding Rossmann-fold domains"/>
    <property type="match status" value="1"/>
</dbReference>
<dbReference type="InterPro" id="IPR052515">
    <property type="entry name" value="Gfo/Idh/MocA_Oxidoreductase"/>
</dbReference>
<feature type="domain" description="Gfo/Idh/MocA-like oxidoreductase N-terminal" evidence="1">
    <location>
        <begin position="46"/>
        <end position="178"/>
    </location>
</feature>
<reference evidence="2" key="1">
    <citation type="submission" date="2020-02" db="EMBL/GenBank/DDBJ databases">
        <authorList>
            <person name="Meier V. D."/>
        </authorList>
    </citation>
    <scope>NUCLEOTIDE SEQUENCE</scope>
    <source>
        <strain evidence="2">AVDCRST_MAG68</strain>
    </source>
</reference>
<dbReference type="AlphaFoldDB" id="A0A6J4K704"/>
<dbReference type="Gene3D" id="3.40.50.720">
    <property type="entry name" value="NAD(P)-binding Rossmann-like Domain"/>
    <property type="match status" value="1"/>
</dbReference>
<evidence type="ECO:0000259" key="1">
    <source>
        <dbReference type="Pfam" id="PF01408"/>
    </source>
</evidence>
<evidence type="ECO:0000313" key="2">
    <source>
        <dbReference type="EMBL" id="CAA9297408.1"/>
    </source>
</evidence>
<dbReference type="EMBL" id="CADCTW010000010">
    <property type="protein sequence ID" value="CAA9297408.1"/>
    <property type="molecule type" value="Genomic_DNA"/>
</dbReference>
<dbReference type="GO" id="GO:0000166">
    <property type="term" value="F:nucleotide binding"/>
    <property type="evidence" value="ECO:0007669"/>
    <property type="project" value="InterPro"/>
</dbReference>
<proteinExistence type="predicted"/>
<dbReference type="PANTHER" id="PTHR43249">
    <property type="entry name" value="UDP-N-ACETYL-2-AMINO-2-DEOXY-D-GLUCURONATE OXIDASE"/>
    <property type="match status" value="1"/>
</dbReference>
<dbReference type="InterPro" id="IPR036291">
    <property type="entry name" value="NAD(P)-bd_dom_sf"/>
</dbReference>
<dbReference type="Pfam" id="PF01408">
    <property type="entry name" value="GFO_IDH_MocA"/>
    <property type="match status" value="1"/>
</dbReference>
<dbReference type="PANTHER" id="PTHR43249:SF1">
    <property type="entry name" value="D-GLUCOSIDE 3-DEHYDROGENASE"/>
    <property type="match status" value="1"/>
</dbReference>
<name>A0A6J4K704_9BACT</name>
<accession>A0A6J4K704</accession>